<keyword evidence="2" id="KW-1003">Cell membrane</keyword>
<reference evidence="7 8" key="1">
    <citation type="submission" date="2018-09" db="EMBL/GenBank/DDBJ databases">
        <title>Arachidicoccus sp. nov., a bacterium isolated from soil.</title>
        <authorList>
            <person name="Weon H.-Y."/>
            <person name="Kwon S.-W."/>
            <person name="Lee S.A."/>
        </authorList>
    </citation>
    <scope>NUCLEOTIDE SEQUENCE [LARGE SCALE GENOMIC DNA]</scope>
    <source>
        <strain evidence="7 8">KIS59-12</strain>
    </source>
</reference>
<dbReference type="Proteomes" id="UP000266118">
    <property type="component" value="Chromosome"/>
</dbReference>
<comment type="subcellular location">
    <subcellularLocation>
        <location evidence="1">Cell membrane</location>
        <topology evidence="1">Multi-pass membrane protein</topology>
    </subcellularLocation>
</comment>
<keyword evidence="5 6" id="KW-0472">Membrane</keyword>
<gene>
    <name evidence="7" type="ORF">D6B99_10915</name>
</gene>
<dbReference type="AlphaFoldDB" id="A0A386HS22"/>
<dbReference type="GO" id="GO:0015171">
    <property type="term" value="F:amino acid transmembrane transporter activity"/>
    <property type="evidence" value="ECO:0007669"/>
    <property type="project" value="TreeGrafter"/>
</dbReference>
<proteinExistence type="predicted"/>
<dbReference type="PANTHER" id="PTHR30086:SF20">
    <property type="entry name" value="ARGININE EXPORTER PROTEIN ARGO-RELATED"/>
    <property type="match status" value="1"/>
</dbReference>
<feature type="transmembrane region" description="Helical" evidence="6">
    <location>
        <begin position="40"/>
        <end position="61"/>
    </location>
</feature>
<evidence type="ECO:0000256" key="2">
    <source>
        <dbReference type="ARBA" id="ARBA00022475"/>
    </source>
</evidence>
<dbReference type="RefSeq" id="WP_119988166.1">
    <property type="nucleotide sequence ID" value="NZ_CP032489.1"/>
</dbReference>
<feature type="transmembrane region" description="Helical" evidence="6">
    <location>
        <begin position="197"/>
        <end position="217"/>
    </location>
</feature>
<organism evidence="7 8">
    <name type="scientific">Arachidicoccus soli</name>
    <dbReference type="NCBI Taxonomy" id="2341117"/>
    <lineage>
        <taxon>Bacteria</taxon>
        <taxon>Pseudomonadati</taxon>
        <taxon>Bacteroidota</taxon>
        <taxon>Chitinophagia</taxon>
        <taxon>Chitinophagales</taxon>
        <taxon>Chitinophagaceae</taxon>
        <taxon>Arachidicoccus</taxon>
    </lineage>
</organism>
<accession>A0A386HS22</accession>
<dbReference type="InterPro" id="IPR001123">
    <property type="entry name" value="LeuE-type"/>
</dbReference>
<evidence type="ECO:0000313" key="7">
    <source>
        <dbReference type="EMBL" id="AYD48054.1"/>
    </source>
</evidence>
<dbReference type="Pfam" id="PF01810">
    <property type="entry name" value="LysE"/>
    <property type="match status" value="1"/>
</dbReference>
<sequence length="219" mass="24071">MLFSSIIKGIAIGLMLSVSVGPVIFAIIKQSINNGHRGGIAFIAGVSMSDIILVSLCNFFTQLFSSTGAFEKIIGFGGSFFLIGLGLYNLFLKKSITKQDEEVIKVKLSKRGIVSIFFSGFLMNTLNPAVILFWIATSASIMVSAKTFPHEIQYRILVFLTCLIFNLCVDISKVFLAGKIRNRLTPHNIHIINRISGVIFIIFGCVLLYGIYTGHVLSH</sequence>
<keyword evidence="8" id="KW-1185">Reference proteome</keyword>
<evidence type="ECO:0000256" key="5">
    <source>
        <dbReference type="ARBA" id="ARBA00023136"/>
    </source>
</evidence>
<evidence type="ECO:0000256" key="4">
    <source>
        <dbReference type="ARBA" id="ARBA00022989"/>
    </source>
</evidence>
<evidence type="ECO:0000256" key="1">
    <source>
        <dbReference type="ARBA" id="ARBA00004651"/>
    </source>
</evidence>
<evidence type="ECO:0000313" key="8">
    <source>
        <dbReference type="Proteomes" id="UP000266118"/>
    </source>
</evidence>
<feature type="transmembrane region" description="Helical" evidence="6">
    <location>
        <begin position="6"/>
        <end position="28"/>
    </location>
</feature>
<dbReference type="EMBL" id="CP032489">
    <property type="protein sequence ID" value="AYD48054.1"/>
    <property type="molecule type" value="Genomic_DNA"/>
</dbReference>
<feature type="transmembrane region" description="Helical" evidence="6">
    <location>
        <begin position="113"/>
        <end position="136"/>
    </location>
</feature>
<name>A0A386HS22_9BACT</name>
<protein>
    <submittedName>
        <fullName evidence="7">LysE family translocator</fullName>
    </submittedName>
</protein>
<dbReference type="OrthoDB" id="679767at2"/>
<keyword evidence="3 6" id="KW-0812">Transmembrane</keyword>
<evidence type="ECO:0000256" key="6">
    <source>
        <dbReference type="SAM" id="Phobius"/>
    </source>
</evidence>
<evidence type="ECO:0000256" key="3">
    <source>
        <dbReference type="ARBA" id="ARBA00022692"/>
    </source>
</evidence>
<dbReference type="PANTHER" id="PTHR30086">
    <property type="entry name" value="ARGININE EXPORTER PROTEIN ARGO"/>
    <property type="match status" value="1"/>
</dbReference>
<feature type="transmembrane region" description="Helical" evidence="6">
    <location>
        <begin position="156"/>
        <end position="176"/>
    </location>
</feature>
<dbReference type="GO" id="GO:0005886">
    <property type="term" value="C:plasma membrane"/>
    <property type="evidence" value="ECO:0007669"/>
    <property type="project" value="UniProtKB-SubCell"/>
</dbReference>
<feature type="transmembrane region" description="Helical" evidence="6">
    <location>
        <begin position="73"/>
        <end position="92"/>
    </location>
</feature>
<dbReference type="KEGG" id="ark:D6B99_10915"/>
<keyword evidence="4 6" id="KW-1133">Transmembrane helix</keyword>